<evidence type="ECO:0000313" key="3">
    <source>
        <dbReference type="Proteomes" id="UP000273022"/>
    </source>
</evidence>
<feature type="compositionally biased region" description="Polar residues" evidence="1">
    <location>
        <begin position="363"/>
        <end position="374"/>
    </location>
</feature>
<comment type="caution">
    <text evidence="2">The sequence shown here is derived from an EMBL/GenBank/DDBJ whole genome shotgun (WGS) entry which is preliminary data.</text>
</comment>
<dbReference type="AlphaFoldDB" id="A0A3A6U392"/>
<dbReference type="Proteomes" id="UP000273022">
    <property type="component" value="Unassembled WGS sequence"/>
</dbReference>
<sequence>MSAMTVSTNVSLSAVPASDYSNGAALQARGRHASQVIINEFKLCRLVPDIRQVQYSPEQDAVVPVLSLFGKPLDQGAHSKGSVGYRVQQPVLEQAQNQSRLPHIAQPLAVTHQKVNLVQASAAADYPVIGYPVTGYLSALSRQTSRTNGASSNYLTIKPPLKSPKTQKLLTGLFSLSKKQANEPMSLGLIVPAVKTNKPITQTLVKPNDESVLLGRLLDSRGVNVDRTDVQFWINALSTADLFKQIDAMIKLNQYLAPHHIQLRYSGNEHSDKGKLDILGRTKRYWLVSGVAESDGSLSRRSSISTQFTSSDDLRSLADVDELPEIDEDNESVFHDESSAGSLNQSAADLSESFRAMKRQRLDSSFSGSESSAVHSKPQGHLRMSSSNNRRGRCWGEPSVEFPALTSDPSSALSTQAAGSTNAQNAQRVNPILSKFLSKFIGTDKILSEEEQTQHISELTRLAMPIKSSLINREKQDDSMASDNR</sequence>
<proteinExistence type="predicted"/>
<dbReference type="EMBL" id="QYYH01000111">
    <property type="protein sequence ID" value="RJY07778.1"/>
    <property type="molecule type" value="Genomic_DNA"/>
</dbReference>
<reference evidence="2 3" key="1">
    <citation type="submission" date="2018-09" db="EMBL/GenBank/DDBJ databases">
        <title>Phylogeny of the Shewanellaceae, and recommendation for two new genera, Pseudoshewanella and Parashewanella.</title>
        <authorList>
            <person name="Wang G."/>
        </authorList>
    </citation>
    <scope>NUCLEOTIDE SEQUENCE [LARGE SCALE GENOMIC DNA]</scope>
    <source>
        <strain evidence="2 3">KCTC 22492</strain>
    </source>
</reference>
<accession>A0A3A6U392</accession>
<organism evidence="2 3">
    <name type="scientific">Parashewanella spongiae</name>
    <dbReference type="NCBI Taxonomy" id="342950"/>
    <lineage>
        <taxon>Bacteria</taxon>
        <taxon>Pseudomonadati</taxon>
        <taxon>Pseudomonadota</taxon>
        <taxon>Gammaproteobacteria</taxon>
        <taxon>Alteromonadales</taxon>
        <taxon>Shewanellaceae</taxon>
        <taxon>Parashewanella</taxon>
    </lineage>
</organism>
<keyword evidence="3" id="KW-1185">Reference proteome</keyword>
<dbReference type="RefSeq" id="WP_121854474.1">
    <property type="nucleotide sequence ID" value="NZ_CP037952.1"/>
</dbReference>
<feature type="region of interest" description="Disordered" evidence="1">
    <location>
        <begin position="361"/>
        <end position="401"/>
    </location>
</feature>
<evidence type="ECO:0000256" key="1">
    <source>
        <dbReference type="SAM" id="MobiDB-lite"/>
    </source>
</evidence>
<gene>
    <name evidence="2" type="ORF">D5R81_15160</name>
</gene>
<protein>
    <submittedName>
        <fullName evidence="2">Uncharacterized protein</fullName>
    </submittedName>
</protein>
<evidence type="ECO:0000313" key="2">
    <source>
        <dbReference type="EMBL" id="RJY07778.1"/>
    </source>
</evidence>
<name>A0A3A6U392_9GAMM</name>